<comment type="caution">
    <text evidence="3">The sequence shown here is derived from an EMBL/GenBank/DDBJ whole genome shotgun (WGS) entry which is preliminary data.</text>
</comment>
<dbReference type="InterPro" id="IPR036397">
    <property type="entry name" value="RNaseH_sf"/>
</dbReference>
<feature type="domain" description="RNase H type-1" evidence="2">
    <location>
        <begin position="429"/>
        <end position="537"/>
    </location>
</feature>
<dbReference type="PANTHER" id="PTHR47074">
    <property type="entry name" value="BNAC02G40300D PROTEIN"/>
    <property type="match status" value="1"/>
</dbReference>
<dbReference type="Pfam" id="PF13456">
    <property type="entry name" value="RVT_3"/>
    <property type="match status" value="1"/>
</dbReference>
<dbReference type="GO" id="GO:0003676">
    <property type="term" value="F:nucleic acid binding"/>
    <property type="evidence" value="ECO:0007669"/>
    <property type="project" value="InterPro"/>
</dbReference>
<organism evidence="3 4">
    <name type="scientific">Pyrus ussuriensis x Pyrus communis</name>
    <dbReference type="NCBI Taxonomy" id="2448454"/>
    <lineage>
        <taxon>Eukaryota</taxon>
        <taxon>Viridiplantae</taxon>
        <taxon>Streptophyta</taxon>
        <taxon>Embryophyta</taxon>
        <taxon>Tracheophyta</taxon>
        <taxon>Spermatophyta</taxon>
        <taxon>Magnoliopsida</taxon>
        <taxon>eudicotyledons</taxon>
        <taxon>Gunneridae</taxon>
        <taxon>Pentapetalae</taxon>
        <taxon>rosids</taxon>
        <taxon>fabids</taxon>
        <taxon>Rosales</taxon>
        <taxon>Rosaceae</taxon>
        <taxon>Amygdaloideae</taxon>
        <taxon>Maleae</taxon>
        <taxon>Pyrus</taxon>
    </lineage>
</organism>
<gene>
    <name evidence="3" type="ORF">D8674_017667</name>
</gene>
<dbReference type="InterPro" id="IPR002156">
    <property type="entry name" value="RNaseH_domain"/>
</dbReference>
<dbReference type="InterPro" id="IPR044730">
    <property type="entry name" value="RNase_H-like_dom_plant"/>
</dbReference>
<proteinExistence type="predicted"/>
<accession>A0A5N5HGI6</accession>
<feature type="region of interest" description="Disordered" evidence="1">
    <location>
        <begin position="188"/>
        <end position="211"/>
    </location>
</feature>
<sequence length="569" mass="64594">MFGPSDRRLDLNVVEEVAMSPQDNIWCPSFLSPIGPLNIGDFVMKNDMTAAVVANNFSLPKTTDYFPNGPMSWLLRILWLSVFNVRVLCLVWPNAYLLEPANYATTMKRKLDQLQESEGQILNDHQRFVSLFEMHLLPSSSGAIPCIEAPNAQPSVPPLSWVLPSTEAPNDQPPVPSIFEALPSVETSPEQPLSKSLSSRDPSEYQGEVAYGRSPPSLRLRELMKEVMAKYDDRLREVEWYKAKFKENNQLVNDARKTSKALAEAIRLKDQQFESSKRRNGENVRLKKQLEGTGKQWETTILEVSKVKGELDSALVEVSDLKRSILTERDAALQEYLGSQAFHNAFIPHCIRLDMRSFVRRDFRKYWRGLCIRFRDNDRQEDLMQEYVFVLLRIWKSRNDMIFNGVLANPMEMVHVIRKQILEFRVAQGYGWVLRDFAGMLIAAGGVGGLLFSSAAMAEAAAIRAAVQICIEMGCQNVGVESDSLMLIRMINKEYAIDATLKRFIYDIGLLVTQLRRVRLMFVKRNGNAAAHTFASYVASHGGAFRWDVLGPEFLFNILAEDVNVSIRI</sequence>
<evidence type="ECO:0000259" key="2">
    <source>
        <dbReference type="Pfam" id="PF13456"/>
    </source>
</evidence>
<dbReference type="SUPFAM" id="SSF53098">
    <property type="entry name" value="Ribonuclease H-like"/>
    <property type="match status" value="1"/>
</dbReference>
<dbReference type="Gene3D" id="3.30.420.10">
    <property type="entry name" value="Ribonuclease H-like superfamily/Ribonuclease H"/>
    <property type="match status" value="1"/>
</dbReference>
<dbReference type="EMBL" id="SMOL01000160">
    <property type="protein sequence ID" value="KAB2626007.1"/>
    <property type="molecule type" value="Genomic_DNA"/>
</dbReference>
<dbReference type="GO" id="GO:0004523">
    <property type="term" value="F:RNA-DNA hybrid ribonuclease activity"/>
    <property type="evidence" value="ECO:0007669"/>
    <property type="project" value="InterPro"/>
</dbReference>
<dbReference type="InterPro" id="IPR012337">
    <property type="entry name" value="RNaseH-like_sf"/>
</dbReference>
<dbReference type="CDD" id="cd06222">
    <property type="entry name" value="RNase_H_like"/>
    <property type="match status" value="1"/>
</dbReference>
<reference evidence="3 4" key="3">
    <citation type="submission" date="2019-11" db="EMBL/GenBank/DDBJ databases">
        <title>A de novo genome assembly of a pear dwarfing rootstock.</title>
        <authorList>
            <person name="Wang F."/>
            <person name="Wang J."/>
            <person name="Li S."/>
            <person name="Zhang Y."/>
            <person name="Fang M."/>
            <person name="Ma L."/>
            <person name="Zhao Y."/>
            <person name="Jiang S."/>
        </authorList>
    </citation>
    <scope>NUCLEOTIDE SEQUENCE [LARGE SCALE GENOMIC DNA]</scope>
    <source>
        <strain evidence="3">S2</strain>
        <tissue evidence="3">Leaf</tissue>
    </source>
</reference>
<dbReference type="InterPro" id="IPR052929">
    <property type="entry name" value="RNase_H-like_EbsB-rel"/>
</dbReference>
<evidence type="ECO:0000313" key="4">
    <source>
        <dbReference type="Proteomes" id="UP000327157"/>
    </source>
</evidence>
<reference evidence="3 4" key="1">
    <citation type="submission" date="2019-09" db="EMBL/GenBank/DDBJ databases">
        <authorList>
            <person name="Ou C."/>
        </authorList>
    </citation>
    <scope>NUCLEOTIDE SEQUENCE [LARGE SCALE GENOMIC DNA]</scope>
    <source>
        <strain evidence="3">S2</strain>
        <tissue evidence="3">Leaf</tissue>
    </source>
</reference>
<feature type="compositionally biased region" description="Polar residues" evidence="1">
    <location>
        <begin position="188"/>
        <end position="200"/>
    </location>
</feature>
<reference evidence="4" key="2">
    <citation type="submission" date="2019-10" db="EMBL/GenBank/DDBJ databases">
        <title>A de novo genome assembly of a pear dwarfing rootstock.</title>
        <authorList>
            <person name="Wang F."/>
            <person name="Wang J."/>
            <person name="Li S."/>
            <person name="Zhang Y."/>
            <person name="Fang M."/>
            <person name="Ma L."/>
            <person name="Zhao Y."/>
            <person name="Jiang S."/>
        </authorList>
    </citation>
    <scope>NUCLEOTIDE SEQUENCE [LARGE SCALE GENOMIC DNA]</scope>
</reference>
<name>A0A5N5HGI6_9ROSA</name>
<dbReference type="OrthoDB" id="1815306at2759"/>
<dbReference type="PANTHER" id="PTHR47074:SF11">
    <property type="entry name" value="REVERSE TRANSCRIPTASE-LIKE PROTEIN"/>
    <property type="match status" value="1"/>
</dbReference>
<dbReference type="Proteomes" id="UP000327157">
    <property type="component" value="Chromosome 16"/>
</dbReference>
<evidence type="ECO:0000313" key="3">
    <source>
        <dbReference type="EMBL" id="KAB2626007.1"/>
    </source>
</evidence>
<evidence type="ECO:0000256" key="1">
    <source>
        <dbReference type="SAM" id="MobiDB-lite"/>
    </source>
</evidence>
<dbReference type="AlphaFoldDB" id="A0A5N5HGI6"/>
<protein>
    <recommendedName>
        <fullName evidence="2">RNase H type-1 domain-containing protein</fullName>
    </recommendedName>
</protein>
<keyword evidence="4" id="KW-1185">Reference proteome</keyword>